<dbReference type="GO" id="GO:0046872">
    <property type="term" value="F:metal ion binding"/>
    <property type="evidence" value="ECO:0007669"/>
    <property type="project" value="UniProtKB-KW"/>
</dbReference>
<dbReference type="PROSITE" id="PS51379">
    <property type="entry name" value="4FE4S_FER_2"/>
    <property type="match status" value="2"/>
</dbReference>
<dbReference type="GO" id="GO:0010181">
    <property type="term" value="F:FMN binding"/>
    <property type="evidence" value="ECO:0007669"/>
    <property type="project" value="InterPro"/>
</dbReference>
<dbReference type="Proteomes" id="UP000267159">
    <property type="component" value="Unassembled WGS sequence"/>
</dbReference>
<keyword evidence="1" id="KW-0479">Metal-binding</keyword>
<comment type="caution">
    <text evidence="6">The sequence shown here is derived from an EMBL/GenBank/DDBJ whole genome shotgun (WGS) entry which is preliminary data.</text>
</comment>
<gene>
    <name evidence="6" type="ORF">D7Y07_18960</name>
</gene>
<dbReference type="InterPro" id="IPR029039">
    <property type="entry name" value="Flavoprotein-like_sf"/>
</dbReference>
<dbReference type="Gene3D" id="3.40.50.360">
    <property type="match status" value="1"/>
</dbReference>
<proteinExistence type="predicted"/>
<dbReference type="InterPro" id="IPR017896">
    <property type="entry name" value="4Fe4S_Fe-S-bd"/>
</dbReference>
<feature type="domain" description="4Fe-4S ferredoxin-type" evidence="5">
    <location>
        <begin position="276"/>
        <end position="300"/>
    </location>
</feature>
<evidence type="ECO:0000313" key="6">
    <source>
        <dbReference type="EMBL" id="RLT78483.1"/>
    </source>
</evidence>
<evidence type="ECO:0000256" key="3">
    <source>
        <dbReference type="ARBA" id="ARBA00023014"/>
    </source>
</evidence>
<evidence type="ECO:0000313" key="7">
    <source>
        <dbReference type="Proteomes" id="UP000267159"/>
    </source>
</evidence>
<evidence type="ECO:0000259" key="4">
    <source>
        <dbReference type="PROSITE" id="PS50902"/>
    </source>
</evidence>
<evidence type="ECO:0000256" key="2">
    <source>
        <dbReference type="ARBA" id="ARBA00023004"/>
    </source>
</evidence>
<dbReference type="Pfam" id="PF00037">
    <property type="entry name" value="Fer4"/>
    <property type="match status" value="1"/>
</dbReference>
<sequence>MYVLNHRMFQRGKDNKFFWFHEQSNIFFHVKVYLCYIKENSMTVNEAYLIYFSPTHTSKQIAEAIVHGTGIKNILPINVTQQAAGEIVIPASALAIIVVPVYGGHVAPLAMERLQGIRGLDTPTVLVVVYGNRAYEKALMELDAFAIPHGMKVIAGATFIGEHSYSTDEHPIAVGRPDDSDLALAAEFGKKIRKKIETADAMDTLYPVDVRAIKRPSQPFIPLFRFLRKVIKLRKSGTPLPRAPWVENESVCTHCGLCVVRCPAGAITKGDELHTDEAKCIKCCACVKACTKKARVYDTPFATLLSDCFKKQKQPQTIL</sequence>
<dbReference type="GO" id="GO:0051536">
    <property type="term" value="F:iron-sulfur cluster binding"/>
    <property type="evidence" value="ECO:0007669"/>
    <property type="project" value="UniProtKB-KW"/>
</dbReference>
<keyword evidence="3" id="KW-0411">Iron-sulfur</keyword>
<name>A0A3L8A7A5_9BACE</name>
<dbReference type="PROSITE" id="PS50902">
    <property type="entry name" value="FLAVODOXIN_LIKE"/>
    <property type="match status" value="1"/>
</dbReference>
<reference evidence="6 7" key="1">
    <citation type="submission" date="2018-09" db="EMBL/GenBank/DDBJ databases">
        <title>Murine metabolic-syndrome-specific gut microbial biobank.</title>
        <authorList>
            <person name="Liu C."/>
        </authorList>
    </citation>
    <scope>NUCLEOTIDE SEQUENCE [LARGE SCALE GENOMIC DNA]</scope>
    <source>
        <strain evidence="6 7">0.1X-D8-26</strain>
    </source>
</reference>
<dbReference type="SUPFAM" id="SSF54862">
    <property type="entry name" value="4Fe-4S ferredoxins"/>
    <property type="match status" value="1"/>
</dbReference>
<dbReference type="InterPro" id="IPR008254">
    <property type="entry name" value="Flavodoxin/NO_synth"/>
</dbReference>
<dbReference type="InterPro" id="IPR017900">
    <property type="entry name" value="4Fe4S_Fe_S_CS"/>
</dbReference>
<feature type="domain" description="Flavodoxin-like" evidence="4">
    <location>
        <begin position="47"/>
        <end position="193"/>
    </location>
</feature>
<keyword evidence="2" id="KW-0408">Iron</keyword>
<dbReference type="EMBL" id="RAZM01000104">
    <property type="protein sequence ID" value="RLT78483.1"/>
    <property type="molecule type" value="Genomic_DNA"/>
</dbReference>
<evidence type="ECO:0000259" key="5">
    <source>
        <dbReference type="PROSITE" id="PS51379"/>
    </source>
</evidence>
<evidence type="ECO:0000256" key="1">
    <source>
        <dbReference type="ARBA" id="ARBA00022723"/>
    </source>
</evidence>
<dbReference type="AlphaFoldDB" id="A0A3L8A7A5"/>
<dbReference type="SUPFAM" id="SSF52218">
    <property type="entry name" value="Flavoproteins"/>
    <property type="match status" value="1"/>
</dbReference>
<organism evidence="6 7">
    <name type="scientific">Bacteroides acidifaciens</name>
    <dbReference type="NCBI Taxonomy" id="85831"/>
    <lineage>
        <taxon>Bacteria</taxon>
        <taxon>Pseudomonadati</taxon>
        <taxon>Bacteroidota</taxon>
        <taxon>Bacteroidia</taxon>
        <taxon>Bacteroidales</taxon>
        <taxon>Bacteroidaceae</taxon>
        <taxon>Bacteroides</taxon>
    </lineage>
</organism>
<feature type="domain" description="4Fe-4S ferredoxin-type" evidence="5">
    <location>
        <begin position="242"/>
        <end position="272"/>
    </location>
</feature>
<protein>
    <submittedName>
        <fullName evidence="6">4Fe-4S dicluster domain-containing protein</fullName>
    </submittedName>
</protein>
<dbReference type="PROSITE" id="PS00198">
    <property type="entry name" value="4FE4S_FER_1"/>
    <property type="match status" value="1"/>
</dbReference>
<accession>A0A3L8A7A5</accession>
<dbReference type="STRING" id="1235814.GCA_000613385_01435"/>
<dbReference type="Gene3D" id="3.30.70.20">
    <property type="match status" value="1"/>
</dbReference>